<protein>
    <submittedName>
        <fullName evidence="1">Uncharacterized protein</fullName>
    </submittedName>
</protein>
<dbReference type="PANTHER" id="PTHR13139:SF54">
    <property type="entry name" value="RING-TYPE E3 UBIQUITIN TRANSFERASE"/>
    <property type="match status" value="1"/>
</dbReference>
<dbReference type="EMBL" id="CAJNOW010001103">
    <property type="protein sequence ID" value="CAF1304428.1"/>
    <property type="molecule type" value="Genomic_DNA"/>
</dbReference>
<name>A0A815E2K6_9BILA</name>
<dbReference type="GO" id="GO:0000209">
    <property type="term" value="P:protein polyubiquitination"/>
    <property type="evidence" value="ECO:0007669"/>
    <property type="project" value="TreeGrafter"/>
</dbReference>
<dbReference type="Proteomes" id="UP000663855">
    <property type="component" value="Unassembled WGS sequence"/>
</dbReference>
<evidence type="ECO:0000313" key="1">
    <source>
        <dbReference type="EMBL" id="CAF1304428.1"/>
    </source>
</evidence>
<dbReference type="AlphaFoldDB" id="A0A815E2K6"/>
<dbReference type="GO" id="GO:0061630">
    <property type="term" value="F:ubiquitin protein ligase activity"/>
    <property type="evidence" value="ECO:0007669"/>
    <property type="project" value="TreeGrafter"/>
</dbReference>
<dbReference type="InterPro" id="IPR052249">
    <property type="entry name" value="Roquin_domain"/>
</dbReference>
<dbReference type="PANTHER" id="PTHR13139">
    <property type="entry name" value="RING FINGER AND CCCH-TYPE ZINC FINGER DOMAIN-CONTAINING PROTEIN"/>
    <property type="match status" value="1"/>
</dbReference>
<organism evidence="1 3">
    <name type="scientific">Rotaria magnacalcarata</name>
    <dbReference type="NCBI Taxonomy" id="392030"/>
    <lineage>
        <taxon>Eukaryota</taxon>
        <taxon>Metazoa</taxon>
        <taxon>Spiralia</taxon>
        <taxon>Gnathifera</taxon>
        <taxon>Rotifera</taxon>
        <taxon>Eurotatoria</taxon>
        <taxon>Bdelloidea</taxon>
        <taxon>Philodinida</taxon>
        <taxon>Philodinidae</taxon>
        <taxon>Rotaria</taxon>
    </lineage>
</organism>
<dbReference type="Proteomes" id="UP000663834">
    <property type="component" value="Unassembled WGS sequence"/>
</dbReference>
<proteinExistence type="predicted"/>
<dbReference type="GO" id="GO:0003729">
    <property type="term" value="F:mRNA binding"/>
    <property type="evidence" value="ECO:0007669"/>
    <property type="project" value="TreeGrafter"/>
</dbReference>
<gene>
    <name evidence="2" type="ORF">CJN711_LOCUS37740</name>
    <name evidence="1" type="ORF">KQP761_LOCUS4930</name>
</gene>
<accession>A0A815E2K6</accession>
<dbReference type="GO" id="GO:0003725">
    <property type="term" value="F:double-stranded RNA binding"/>
    <property type="evidence" value="ECO:0007669"/>
    <property type="project" value="TreeGrafter"/>
</dbReference>
<dbReference type="EMBL" id="CAJNOV010018435">
    <property type="protein sequence ID" value="CAF1619832.1"/>
    <property type="molecule type" value="Genomic_DNA"/>
</dbReference>
<comment type="caution">
    <text evidence="1">The sequence shown here is derived from an EMBL/GenBank/DDBJ whole genome shotgun (WGS) entry which is preliminary data.</text>
</comment>
<dbReference type="Gene3D" id="1.20.120.1790">
    <property type="match status" value="1"/>
</dbReference>
<dbReference type="GO" id="GO:0035613">
    <property type="term" value="F:RNA stem-loop binding"/>
    <property type="evidence" value="ECO:0007669"/>
    <property type="project" value="TreeGrafter"/>
</dbReference>
<evidence type="ECO:0000313" key="3">
    <source>
        <dbReference type="Proteomes" id="UP000663834"/>
    </source>
</evidence>
<dbReference type="GO" id="GO:0006511">
    <property type="term" value="P:ubiquitin-dependent protein catabolic process"/>
    <property type="evidence" value="ECO:0007669"/>
    <property type="project" value="TreeGrafter"/>
</dbReference>
<reference evidence="1" key="1">
    <citation type="submission" date="2021-02" db="EMBL/GenBank/DDBJ databases">
        <authorList>
            <person name="Nowell W R."/>
        </authorList>
    </citation>
    <scope>NUCLEOTIDE SEQUENCE</scope>
</reference>
<evidence type="ECO:0000313" key="2">
    <source>
        <dbReference type="EMBL" id="CAF1619832.1"/>
    </source>
</evidence>
<dbReference type="GO" id="GO:0000288">
    <property type="term" value="P:nuclear-transcribed mRNA catabolic process, deadenylation-dependent decay"/>
    <property type="evidence" value="ECO:0007669"/>
    <property type="project" value="TreeGrafter"/>
</dbReference>
<sequence length="351" mass="41182">MSTLNQSIEPYYMQFLRCAKYSHVFEYENRSYHPITLPTCDHTMCKQYIGKIRDERKCPQDQVSFGIDHRPIDQLPTNYPLLIILYDPSKLPKDHKERYGQCPSYMKLDDETKTCFISADKTLGDISMAIKPIINTKECESVISRSMIRKIFSLLNSQYVEREGRSKFLKAMRSLAEHICIDIMLGHQNPQQLTNDVWSAVGFQNHTFYESAMQEKVLNHILSFFKHHAESRVEDIVSFVIKDVHVNDRRDTRHIVDLLSGASCFQIKQERNSSLMQLKQDFKNCEDLRAAYDSKIIQIALKEGFYTSPAQWSFPGRRKRSVNGRIRYKYDPFYVPYFRRITGAVIRPYVL</sequence>
<dbReference type="GO" id="GO:0010494">
    <property type="term" value="C:cytoplasmic stress granule"/>
    <property type="evidence" value="ECO:0007669"/>
    <property type="project" value="TreeGrafter"/>
</dbReference>
<dbReference type="OrthoDB" id="9972463at2759"/>